<protein>
    <recommendedName>
        <fullName evidence="3">PD-(D/E)XK nuclease superfamily protein</fullName>
    </recommendedName>
</protein>
<organism evidence="1 2">
    <name type="scientific">Gimesia algae</name>
    <dbReference type="NCBI Taxonomy" id="2527971"/>
    <lineage>
        <taxon>Bacteria</taxon>
        <taxon>Pseudomonadati</taxon>
        <taxon>Planctomycetota</taxon>
        <taxon>Planctomycetia</taxon>
        <taxon>Planctomycetales</taxon>
        <taxon>Planctomycetaceae</taxon>
        <taxon>Gimesia</taxon>
    </lineage>
</organism>
<dbReference type="KEGG" id="gax:Pan161_18070"/>
<evidence type="ECO:0008006" key="3">
    <source>
        <dbReference type="Google" id="ProtNLM"/>
    </source>
</evidence>
<dbReference type="RefSeq" id="WP_145225902.1">
    <property type="nucleotide sequence ID" value="NZ_CP036343.1"/>
</dbReference>
<gene>
    <name evidence="1" type="ORF">Pan161_18070</name>
</gene>
<proteinExistence type="predicted"/>
<dbReference type="OrthoDB" id="268392at2"/>
<sequence>MLTELGGKGGCLCEPAKSGTLRCPLIVRPTSEDVITGHLFGTLQAINPRWWLPDFLNHALGVERFRRQVFRKLRIVLWQKQPKFPRWLIPWDEGQTEVDVVITWENPPTTVFVEMKYGSPLSANTTHNNGHAGYPADQLIRNARIGLYQCGCYQEAKLFEFLPRDFSLILLSPKTGNPLVERYRDLGKFRESIPHNGRLATLPRTPFIGEMNYLVLLNILDSNQRFMTKTEQRLTDQLNDYIQFKLDQLISKQSDN</sequence>
<keyword evidence="2" id="KW-1185">Reference proteome</keyword>
<dbReference type="EMBL" id="CP036343">
    <property type="protein sequence ID" value="QDT90157.1"/>
    <property type="molecule type" value="Genomic_DNA"/>
</dbReference>
<name>A0A517VAX5_9PLAN</name>
<evidence type="ECO:0000313" key="1">
    <source>
        <dbReference type="EMBL" id="QDT90157.1"/>
    </source>
</evidence>
<evidence type="ECO:0000313" key="2">
    <source>
        <dbReference type="Proteomes" id="UP000316855"/>
    </source>
</evidence>
<dbReference type="AlphaFoldDB" id="A0A517VAX5"/>
<dbReference type="Proteomes" id="UP000316855">
    <property type="component" value="Chromosome"/>
</dbReference>
<reference evidence="1 2" key="1">
    <citation type="submission" date="2019-02" db="EMBL/GenBank/DDBJ databases">
        <title>Deep-cultivation of Planctomycetes and their phenomic and genomic characterization uncovers novel biology.</title>
        <authorList>
            <person name="Wiegand S."/>
            <person name="Jogler M."/>
            <person name="Boedeker C."/>
            <person name="Pinto D."/>
            <person name="Vollmers J."/>
            <person name="Rivas-Marin E."/>
            <person name="Kohn T."/>
            <person name="Peeters S.H."/>
            <person name="Heuer A."/>
            <person name="Rast P."/>
            <person name="Oberbeckmann S."/>
            <person name="Bunk B."/>
            <person name="Jeske O."/>
            <person name="Meyerdierks A."/>
            <person name="Storesund J.E."/>
            <person name="Kallscheuer N."/>
            <person name="Luecker S."/>
            <person name="Lage O.M."/>
            <person name="Pohl T."/>
            <person name="Merkel B.J."/>
            <person name="Hornburger P."/>
            <person name="Mueller R.-W."/>
            <person name="Bruemmer F."/>
            <person name="Labrenz M."/>
            <person name="Spormann A.M."/>
            <person name="Op den Camp H."/>
            <person name="Overmann J."/>
            <person name="Amann R."/>
            <person name="Jetten M.S.M."/>
            <person name="Mascher T."/>
            <person name="Medema M.H."/>
            <person name="Devos D.P."/>
            <person name="Kaster A.-K."/>
            <person name="Ovreas L."/>
            <person name="Rohde M."/>
            <person name="Galperin M.Y."/>
            <person name="Jogler C."/>
        </authorList>
    </citation>
    <scope>NUCLEOTIDE SEQUENCE [LARGE SCALE GENOMIC DNA]</scope>
    <source>
        <strain evidence="1 2">Pan161</strain>
    </source>
</reference>
<accession>A0A517VAX5</accession>